<dbReference type="RefSeq" id="WP_167671329.1">
    <property type="nucleotide sequence ID" value="NZ_JAATJS010000001.1"/>
</dbReference>
<dbReference type="Proteomes" id="UP000707352">
    <property type="component" value="Unassembled WGS sequence"/>
</dbReference>
<name>A0ABX0V6I3_9HYPH</name>
<reference evidence="1 2" key="1">
    <citation type="submission" date="2020-03" db="EMBL/GenBank/DDBJ databases">
        <title>The genome sequence of Microvirga sp. c23x22.</title>
        <authorList>
            <person name="Zhang X."/>
        </authorList>
    </citation>
    <scope>NUCLEOTIDE SEQUENCE [LARGE SCALE GENOMIC DNA]</scope>
    <source>
        <strain evidence="2">c23x22</strain>
    </source>
</reference>
<comment type="caution">
    <text evidence="1">The sequence shown here is derived from an EMBL/GenBank/DDBJ whole genome shotgun (WGS) entry which is preliminary data.</text>
</comment>
<dbReference type="EMBL" id="JAATJS010000001">
    <property type="protein sequence ID" value="NIX75444.1"/>
    <property type="molecule type" value="Genomic_DNA"/>
</dbReference>
<accession>A0ABX0V6I3</accession>
<protein>
    <submittedName>
        <fullName evidence="1">Uncharacterized protein</fullName>
    </submittedName>
</protein>
<keyword evidence="2" id="KW-1185">Reference proteome</keyword>
<proteinExistence type="predicted"/>
<organism evidence="1 2">
    <name type="scientific">Microvirga terricola</name>
    <dbReference type="NCBI Taxonomy" id="2719797"/>
    <lineage>
        <taxon>Bacteria</taxon>
        <taxon>Pseudomonadati</taxon>
        <taxon>Pseudomonadota</taxon>
        <taxon>Alphaproteobacteria</taxon>
        <taxon>Hyphomicrobiales</taxon>
        <taxon>Methylobacteriaceae</taxon>
        <taxon>Microvirga</taxon>
    </lineage>
</organism>
<gene>
    <name evidence="1" type="ORF">HB375_02310</name>
</gene>
<evidence type="ECO:0000313" key="2">
    <source>
        <dbReference type="Proteomes" id="UP000707352"/>
    </source>
</evidence>
<sequence length="261" mass="27989">MPKALTAHLDEDDMFDLAEERSLPRRRKPVPWLRMAFLSSLAIAALAYFAREDEPDESGAPKGLTPSVLIAPAPVWKPIPASPALYALDKSLGPATAEARQHTSGGREDTLTLGTFGEARHARIALIQGFSEPARSFFVDLARRAAEAGLSVARNTQSRMVATKFGPVETAAVTLVGATEQSCQAFRFADASNNFGFHGWLCGAAAPTADDVQLACFVDRITLTNGDYSTLKALFARAERSRLEVCSPAAKTASIGVKNRP</sequence>
<evidence type="ECO:0000313" key="1">
    <source>
        <dbReference type="EMBL" id="NIX75444.1"/>
    </source>
</evidence>